<name>A0A1X9MIV6_9BACI</name>
<dbReference type="STRING" id="199441.BkAM31D_24330"/>
<evidence type="ECO:0000313" key="3">
    <source>
        <dbReference type="Proteomes" id="UP000193006"/>
    </source>
</evidence>
<keyword evidence="1" id="KW-1133">Transmembrane helix</keyword>
<dbReference type="KEGG" id="bkw:BkAM31D_24330"/>
<dbReference type="EMBL" id="CP020814">
    <property type="protein sequence ID" value="ARK32734.1"/>
    <property type="molecule type" value="Genomic_DNA"/>
</dbReference>
<gene>
    <name evidence="2" type="ORF">BkAM31D_24330</name>
</gene>
<feature type="transmembrane region" description="Helical" evidence="1">
    <location>
        <begin position="40"/>
        <end position="69"/>
    </location>
</feature>
<sequence length="91" mass="10541">MNMKKNRLARTQTDRSLCVKCNQQQTVEIPLVRHVILLSVLPWIAAIILAIIASFFFLLFIPIIGILNMKLAKRKPLRRCSSCHFLFSYQP</sequence>
<proteinExistence type="predicted"/>
<evidence type="ECO:0008006" key="4">
    <source>
        <dbReference type="Google" id="ProtNLM"/>
    </source>
</evidence>
<keyword evidence="1" id="KW-0812">Transmembrane</keyword>
<keyword evidence="3" id="KW-1185">Reference proteome</keyword>
<evidence type="ECO:0000313" key="2">
    <source>
        <dbReference type="EMBL" id="ARK32734.1"/>
    </source>
</evidence>
<dbReference type="AlphaFoldDB" id="A0A1X9MIV6"/>
<keyword evidence="1" id="KW-0472">Membrane</keyword>
<dbReference type="RefSeq" id="WP_157108302.1">
    <property type="nucleotide sequence ID" value="NZ_CP020814.1"/>
</dbReference>
<organism evidence="2 3">
    <name type="scientific">Halalkalibacter krulwichiae</name>
    <dbReference type="NCBI Taxonomy" id="199441"/>
    <lineage>
        <taxon>Bacteria</taxon>
        <taxon>Bacillati</taxon>
        <taxon>Bacillota</taxon>
        <taxon>Bacilli</taxon>
        <taxon>Bacillales</taxon>
        <taxon>Bacillaceae</taxon>
        <taxon>Halalkalibacter</taxon>
    </lineage>
</organism>
<protein>
    <recommendedName>
        <fullName evidence="4">LITAF domain-containing protein</fullName>
    </recommendedName>
</protein>
<accession>A0A1X9MIV6</accession>
<evidence type="ECO:0000256" key="1">
    <source>
        <dbReference type="SAM" id="Phobius"/>
    </source>
</evidence>
<dbReference type="Proteomes" id="UP000193006">
    <property type="component" value="Chromosome"/>
</dbReference>
<reference evidence="2 3" key="1">
    <citation type="submission" date="2017-04" db="EMBL/GenBank/DDBJ databases">
        <title>Bacillus krulwichiae AM31D Genome sequencing and assembly.</title>
        <authorList>
            <person name="Krulwich T.A."/>
            <person name="Anastor L."/>
            <person name="Ehrlich R."/>
            <person name="Ehrlich G.D."/>
            <person name="Janto B."/>
        </authorList>
    </citation>
    <scope>NUCLEOTIDE SEQUENCE [LARGE SCALE GENOMIC DNA]</scope>
    <source>
        <strain evidence="2 3">AM31D</strain>
    </source>
</reference>